<sequence length="22" mass="2627">SKGKYKLTIQERRELESVEYGL</sequence>
<dbReference type="AlphaFoldDB" id="A0A0F8ZIC7"/>
<name>A0A0F8ZIC7_9ZZZZ</name>
<proteinExistence type="predicted"/>
<protein>
    <submittedName>
        <fullName evidence="1">Uncharacterized protein</fullName>
    </submittedName>
</protein>
<gene>
    <name evidence="1" type="ORF">LCGC14_2691670</name>
</gene>
<evidence type="ECO:0000313" key="1">
    <source>
        <dbReference type="EMBL" id="KKK93557.1"/>
    </source>
</evidence>
<organism evidence="1">
    <name type="scientific">marine sediment metagenome</name>
    <dbReference type="NCBI Taxonomy" id="412755"/>
    <lineage>
        <taxon>unclassified sequences</taxon>
        <taxon>metagenomes</taxon>
        <taxon>ecological metagenomes</taxon>
    </lineage>
</organism>
<dbReference type="EMBL" id="LAZR01047721">
    <property type="protein sequence ID" value="KKK93557.1"/>
    <property type="molecule type" value="Genomic_DNA"/>
</dbReference>
<accession>A0A0F8ZIC7</accession>
<comment type="caution">
    <text evidence="1">The sequence shown here is derived from an EMBL/GenBank/DDBJ whole genome shotgun (WGS) entry which is preliminary data.</text>
</comment>
<reference evidence="1" key="1">
    <citation type="journal article" date="2015" name="Nature">
        <title>Complex archaea that bridge the gap between prokaryotes and eukaryotes.</title>
        <authorList>
            <person name="Spang A."/>
            <person name="Saw J.H."/>
            <person name="Jorgensen S.L."/>
            <person name="Zaremba-Niedzwiedzka K."/>
            <person name="Martijn J."/>
            <person name="Lind A.E."/>
            <person name="van Eijk R."/>
            <person name="Schleper C."/>
            <person name="Guy L."/>
            <person name="Ettema T.J."/>
        </authorList>
    </citation>
    <scope>NUCLEOTIDE SEQUENCE</scope>
</reference>
<feature type="non-terminal residue" evidence="1">
    <location>
        <position position="1"/>
    </location>
</feature>